<feature type="compositionally biased region" description="Basic and acidic residues" evidence="1">
    <location>
        <begin position="375"/>
        <end position="387"/>
    </location>
</feature>
<dbReference type="EMBL" id="JABAGJ010000001">
    <property type="protein sequence ID" value="NMF01748.1"/>
    <property type="molecule type" value="Genomic_DNA"/>
</dbReference>
<feature type="domain" description="Excalibur calcium-binding" evidence="2">
    <location>
        <begin position="351"/>
        <end position="387"/>
    </location>
</feature>
<accession>A0A848D6G3</accession>
<feature type="compositionally biased region" description="Low complexity" evidence="1">
    <location>
        <begin position="303"/>
        <end position="345"/>
    </location>
</feature>
<evidence type="ECO:0000256" key="1">
    <source>
        <dbReference type="SAM" id="MobiDB-lite"/>
    </source>
</evidence>
<dbReference type="RefSeq" id="WP_168973012.1">
    <property type="nucleotide sequence ID" value="NZ_JABAGJ010000001.1"/>
</dbReference>
<dbReference type="InterPro" id="IPR008613">
    <property type="entry name" value="Excalibur_Ca-bd_domain"/>
</dbReference>
<dbReference type="PANTHER" id="PTHR24094:SF15">
    <property type="entry name" value="AMP-DEPENDENT SYNTHETASE_LIGASE DOMAIN-CONTAINING PROTEIN-RELATED"/>
    <property type="match status" value="1"/>
</dbReference>
<sequence>MKDSNGASVRRHTSITRGVFSRERSAIRLTAAILAGMMLLPLSACGGSDTDVSALSSESASTSATPSESASPSETPQSSASPSDDASAQSDGNAGSSNASGAAVDMLATLPVKGRAPKTGYARTQFGAAWSDVDHNGCDTRNDILKRDMTNVTFKPGTHDCVVKTGTLNDPYTGKTINFVRGQHTSTAVQIDHVVALSDAWQKGAQQLSADQRLQLANDPYNLLAVDGPANQQKSDSDAASWLPSNKSFRCQYVARQIGVKHKYALWVTQAEKDAMTSVLSGCPGQTVPDGGGVVASAQADSQPAQTPEPAQTTQAAPAPAQTQAAPAPAPVQTQAAPAPAPAQQSGGDVYYQNCSAVRAAGKAPLYQGQPGYSRKLDRDGDGVACE</sequence>
<dbReference type="SMART" id="SM00894">
    <property type="entry name" value="Excalibur"/>
    <property type="match status" value="1"/>
</dbReference>
<reference evidence="3 4" key="1">
    <citation type="submission" date="2020-04" db="EMBL/GenBank/DDBJ databases">
        <authorList>
            <person name="Hitch T.C.A."/>
            <person name="Wylensek D."/>
            <person name="Clavel T."/>
        </authorList>
    </citation>
    <scope>NUCLEOTIDE SEQUENCE [LARGE SCALE GENOMIC DNA]</scope>
    <source>
        <strain evidence="3 4">WCA-130-P53-4B</strain>
    </source>
</reference>
<dbReference type="Proteomes" id="UP000583419">
    <property type="component" value="Unassembled WGS sequence"/>
</dbReference>
<feature type="region of interest" description="Disordered" evidence="1">
    <location>
        <begin position="50"/>
        <end position="100"/>
    </location>
</feature>
<organism evidence="3 4">
    <name type="scientific">Bifidobacterium boum</name>
    <dbReference type="NCBI Taxonomy" id="78343"/>
    <lineage>
        <taxon>Bacteria</taxon>
        <taxon>Bacillati</taxon>
        <taxon>Actinomycetota</taxon>
        <taxon>Actinomycetes</taxon>
        <taxon>Bifidobacteriales</taxon>
        <taxon>Bifidobacteriaceae</taxon>
        <taxon>Bifidobacterium</taxon>
    </lineage>
</organism>
<dbReference type="Pfam" id="PF07510">
    <property type="entry name" value="GmrSD_C"/>
    <property type="match status" value="1"/>
</dbReference>
<feature type="compositionally biased region" description="Low complexity" evidence="1">
    <location>
        <begin position="53"/>
        <end position="100"/>
    </location>
</feature>
<proteinExistence type="predicted"/>
<dbReference type="InterPro" id="IPR011089">
    <property type="entry name" value="GmrSD_C"/>
</dbReference>
<dbReference type="AlphaFoldDB" id="A0A848D6G3"/>
<gene>
    <name evidence="3" type="ORF">HF843_00800</name>
</gene>
<dbReference type="PANTHER" id="PTHR24094">
    <property type="entry name" value="SECRETED PROTEIN"/>
    <property type="match status" value="1"/>
</dbReference>
<dbReference type="Pfam" id="PF05901">
    <property type="entry name" value="Excalibur"/>
    <property type="match status" value="1"/>
</dbReference>
<evidence type="ECO:0000259" key="2">
    <source>
        <dbReference type="SMART" id="SM00894"/>
    </source>
</evidence>
<feature type="region of interest" description="Disordered" evidence="1">
    <location>
        <begin position="363"/>
        <end position="387"/>
    </location>
</feature>
<feature type="region of interest" description="Disordered" evidence="1">
    <location>
        <begin position="290"/>
        <end position="348"/>
    </location>
</feature>
<protein>
    <submittedName>
        <fullName evidence="3">DUF1524 domain-containing protein</fullName>
    </submittedName>
</protein>
<evidence type="ECO:0000313" key="3">
    <source>
        <dbReference type="EMBL" id="NMF01748.1"/>
    </source>
</evidence>
<name>A0A848D6G3_9BIFI</name>
<comment type="caution">
    <text evidence="3">The sequence shown here is derived from an EMBL/GenBank/DDBJ whole genome shotgun (WGS) entry which is preliminary data.</text>
</comment>
<evidence type="ECO:0000313" key="4">
    <source>
        <dbReference type="Proteomes" id="UP000583419"/>
    </source>
</evidence>